<keyword evidence="3" id="KW-1185">Reference proteome</keyword>
<feature type="compositionally biased region" description="Basic and acidic residues" evidence="1">
    <location>
        <begin position="23"/>
        <end position="32"/>
    </location>
</feature>
<dbReference type="AlphaFoldDB" id="A0A117MNI6"/>
<evidence type="ECO:0000256" key="1">
    <source>
        <dbReference type="SAM" id="MobiDB-lite"/>
    </source>
</evidence>
<feature type="region of interest" description="Disordered" evidence="1">
    <location>
        <begin position="19"/>
        <end position="59"/>
    </location>
</feature>
<evidence type="ECO:0000313" key="2">
    <source>
        <dbReference type="EMBL" id="KUL27084.1"/>
    </source>
</evidence>
<name>A0A117MNI6_9ACTN</name>
<sequence>MTKALGEFSSRGPFVVLAGEGLQEPRGERAAHGAEQAQVHGRDPDGDQPPARGDGVMSP</sequence>
<organism evidence="2 3">
    <name type="scientific">Streptomyces regalis</name>
    <dbReference type="NCBI Taxonomy" id="68262"/>
    <lineage>
        <taxon>Bacteria</taxon>
        <taxon>Bacillati</taxon>
        <taxon>Actinomycetota</taxon>
        <taxon>Actinomycetes</taxon>
        <taxon>Kitasatosporales</taxon>
        <taxon>Streptomycetaceae</taxon>
        <taxon>Streptomyces</taxon>
    </lineage>
</organism>
<evidence type="ECO:0000313" key="3">
    <source>
        <dbReference type="Proteomes" id="UP000053923"/>
    </source>
</evidence>
<reference evidence="3" key="1">
    <citation type="submission" date="2015-10" db="EMBL/GenBank/DDBJ databases">
        <authorList>
            <person name="Ju K.-S."/>
            <person name="Doroghazi J.R."/>
            <person name="Metcalf W.W."/>
        </authorList>
    </citation>
    <scope>NUCLEOTIDE SEQUENCE [LARGE SCALE GENOMIC DNA]</scope>
    <source>
        <strain evidence="3">NRRL 3151</strain>
    </source>
</reference>
<accession>A0A117MNI6</accession>
<dbReference type="Proteomes" id="UP000053923">
    <property type="component" value="Unassembled WGS sequence"/>
</dbReference>
<gene>
    <name evidence="2" type="ORF">ADL12_30880</name>
</gene>
<dbReference type="EMBL" id="LLZG01000357">
    <property type="protein sequence ID" value="KUL27084.1"/>
    <property type="molecule type" value="Genomic_DNA"/>
</dbReference>
<proteinExistence type="predicted"/>
<protein>
    <submittedName>
        <fullName evidence="2">Uncharacterized protein</fullName>
    </submittedName>
</protein>
<comment type="caution">
    <text evidence="2">The sequence shown here is derived from an EMBL/GenBank/DDBJ whole genome shotgun (WGS) entry which is preliminary data.</text>
</comment>